<name>A0AAD3SCL5_NEPGR</name>
<dbReference type="EMBL" id="BSYO01000008">
    <property type="protein sequence ID" value="GMH08380.1"/>
    <property type="molecule type" value="Genomic_DNA"/>
</dbReference>
<comment type="caution">
    <text evidence="1">The sequence shown here is derived from an EMBL/GenBank/DDBJ whole genome shotgun (WGS) entry which is preliminary data.</text>
</comment>
<evidence type="ECO:0000313" key="1">
    <source>
        <dbReference type="EMBL" id="GMH08380.1"/>
    </source>
</evidence>
<keyword evidence="2" id="KW-1185">Reference proteome</keyword>
<dbReference type="AlphaFoldDB" id="A0AAD3SCL5"/>
<protein>
    <submittedName>
        <fullName evidence="1">Uncharacterized protein</fullName>
    </submittedName>
</protein>
<organism evidence="1 2">
    <name type="scientific">Nepenthes gracilis</name>
    <name type="common">Slender pitcher plant</name>
    <dbReference type="NCBI Taxonomy" id="150966"/>
    <lineage>
        <taxon>Eukaryota</taxon>
        <taxon>Viridiplantae</taxon>
        <taxon>Streptophyta</taxon>
        <taxon>Embryophyta</taxon>
        <taxon>Tracheophyta</taxon>
        <taxon>Spermatophyta</taxon>
        <taxon>Magnoliopsida</taxon>
        <taxon>eudicotyledons</taxon>
        <taxon>Gunneridae</taxon>
        <taxon>Pentapetalae</taxon>
        <taxon>Caryophyllales</taxon>
        <taxon>Nepenthaceae</taxon>
        <taxon>Nepenthes</taxon>
    </lineage>
</organism>
<proteinExistence type="predicted"/>
<sequence>MKCPSNLFTRKNVNLSARSTSGLAMLVGRTLDRGSFVMSMDFHPTHQVDVAMLMGYPSPYNNHGNQSPENSGFVLYQNQPIPSIIQGHGFQGVRPDPIPNVTRCRCFHVMWD</sequence>
<accession>A0AAD3SCL5</accession>
<reference evidence="1" key="1">
    <citation type="submission" date="2023-05" db="EMBL/GenBank/DDBJ databases">
        <title>Nepenthes gracilis genome sequencing.</title>
        <authorList>
            <person name="Fukushima K."/>
        </authorList>
    </citation>
    <scope>NUCLEOTIDE SEQUENCE</scope>
    <source>
        <strain evidence="1">SING2019-196</strain>
    </source>
</reference>
<evidence type="ECO:0000313" key="2">
    <source>
        <dbReference type="Proteomes" id="UP001279734"/>
    </source>
</evidence>
<dbReference type="Proteomes" id="UP001279734">
    <property type="component" value="Unassembled WGS sequence"/>
</dbReference>
<gene>
    <name evidence="1" type="ORF">Nepgr_010220</name>
</gene>